<dbReference type="InterPro" id="IPR005297">
    <property type="entry name" value="Lipoprotein_repeat"/>
</dbReference>
<keyword evidence="2" id="KW-0732">Signal</keyword>
<feature type="compositionally biased region" description="Low complexity" evidence="1">
    <location>
        <begin position="177"/>
        <end position="192"/>
    </location>
</feature>
<evidence type="ECO:0008006" key="5">
    <source>
        <dbReference type="Google" id="ProtNLM"/>
    </source>
</evidence>
<dbReference type="RefSeq" id="WP_345632539.1">
    <property type="nucleotide sequence ID" value="NZ_BAABJQ010000013.1"/>
</dbReference>
<feature type="region of interest" description="Disordered" evidence="1">
    <location>
        <begin position="175"/>
        <end position="200"/>
    </location>
</feature>
<evidence type="ECO:0000313" key="4">
    <source>
        <dbReference type="Proteomes" id="UP001501570"/>
    </source>
</evidence>
<feature type="signal peptide" evidence="2">
    <location>
        <begin position="1"/>
        <end position="26"/>
    </location>
</feature>
<evidence type="ECO:0000313" key="3">
    <source>
        <dbReference type="EMBL" id="GAA5190289.1"/>
    </source>
</evidence>
<feature type="region of interest" description="Disordered" evidence="1">
    <location>
        <begin position="36"/>
        <end position="58"/>
    </location>
</feature>
<dbReference type="PANTHER" id="PTHR39335">
    <property type="entry name" value="BLL4220 PROTEIN"/>
    <property type="match status" value="1"/>
</dbReference>
<accession>A0ABP9S1M6</accession>
<dbReference type="Proteomes" id="UP001501570">
    <property type="component" value="Unassembled WGS sequence"/>
</dbReference>
<reference evidence="4" key="1">
    <citation type="journal article" date="2019" name="Int. J. Syst. Evol. Microbiol.">
        <title>The Global Catalogue of Microorganisms (GCM) 10K type strain sequencing project: providing services to taxonomists for standard genome sequencing and annotation.</title>
        <authorList>
            <consortium name="The Broad Institute Genomics Platform"/>
            <consortium name="The Broad Institute Genome Sequencing Center for Infectious Disease"/>
            <person name="Wu L."/>
            <person name="Ma J."/>
        </authorList>
    </citation>
    <scope>NUCLEOTIDE SEQUENCE [LARGE SCALE GENOMIC DNA]</scope>
    <source>
        <strain evidence="4">JCM 18304</strain>
    </source>
</reference>
<name>A0ABP9S1M6_9ACTN</name>
<keyword evidence="4" id="KW-1185">Reference proteome</keyword>
<comment type="caution">
    <text evidence="3">The sequence shown here is derived from an EMBL/GenBank/DDBJ whole genome shotgun (WGS) entry which is preliminary data.</text>
</comment>
<dbReference type="PROSITE" id="PS51257">
    <property type="entry name" value="PROKAR_LIPOPROTEIN"/>
    <property type="match status" value="1"/>
</dbReference>
<dbReference type="PANTHER" id="PTHR39335:SF1">
    <property type="entry name" value="BLL4220 PROTEIN"/>
    <property type="match status" value="1"/>
</dbReference>
<dbReference type="Pfam" id="PF03640">
    <property type="entry name" value="Lipoprotein_15"/>
    <property type="match status" value="2"/>
</dbReference>
<proteinExistence type="predicted"/>
<evidence type="ECO:0000256" key="1">
    <source>
        <dbReference type="SAM" id="MobiDB-lite"/>
    </source>
</evidence>
<dbReference type="EMBL" id="BAABJQ010000013">
    <property type="protein sequence ID" value="GAA5190289.1"/>
    <property type="molecule type" value="Genomic_DNA"/>
</dbReference>
<protein>
    <recommendedName>
        <fullName evidence="5">Lipoprotein with Yx(FWY)xxD motif</fullName>
    </recommendedName>
</protein>
<feature type="chain" id="PRO_5046695749" description="Lipoprotein with Yx(FWY)xxD motif" evidence="2">
    <location>
        <begin position="27"/>
        <end position="200"/>
    </location>
</feature>
<evidence type="ECO:0000256" key="2">
    <source>
        <dbReference type="SAM" id="SignalP"/>
    </source>
</evidence>
<sequence>MKIISHSIARQWRTLALIAGAGALVAACGSNSTSASSGGGSSAAPAPAASAPTGGPATVMTHSGPLGTYLTDASGRTLYLFQSDTGSTSTCVGSCASLWPPLTTTAMPQAGSGVNASDLTTTMRTDGTMQVDFDNHPLYYFASDTAAGDTKGQGVNNGGLWYVVGTNGSAITAKAPATSSTGGSAGGSTSTGSGSGSEWS</sequence>
<gene>
    <name evidence="3" type="ORF">GCM10023322_45100</name>
</gene>
<organism evidence="3 4">
    <name type="scientific">Rugosimonospora acidiphila</name>
    <dbReference type="NCBI Taxonomy" id="556531"/>
    <lineage>
        <taxon>Bacteria</taxon>
        <taxon>Bacillati</taxon>
        <taxon>Actinomycetota</taxon>
        <taxon>Actinomycetes</taxon>
        <taxon>Micromonosporales</taxon>
        <taxon>Micromonosporaceae</taxon>
        <taxon>Rugosimonospora</taxon>
    </lineage>
</organism>